<dbReference type="EMBL" id="JAMYJR010000066">
    <property type="protein sequence ID" value="MCO8277817.1"/>
    <property type="molecule type" value="Genomic_DNA"/>
</dbReference>
<comment type="caution">
    <text evidence="1">The sequence shown here is derived from an EMBL/GenBank/DDBJ whole genome shotgun (WGS) entry which is preliminary data.</text>
</comment>
<name>A0ABT1E3V5_9ACTN</name>
<sequence length="398" mass="42209">MTVAHPISRAWVTTGGTGAQNYDEFADDAEITSIIADNPHSSLAVEMPHLAPESLGQTFAASLPDAVARLALQRAEGLYTPADSVVVLYRITAAGESPAYGLWSLVDTDQISTRADEPGLVIRNEDVFLEKVRERVALAEAVGTLLSPVLLLQTGQGEQLHAALAAATDAAGAPAATDVDQTGRTHAIWVLGPGPQQDELLALAGGGELVVADGNHRSLAAQTAGLSRFLAVVTTPASVAIQPYNRLVSELPLALDEMLARLREAGATVTEVPRPAQVPSKGTVELYAAGRSFTVGLPVNVNLPDVDNLDHALVERVLLRDVLGLDPGDKRINYVGGDYPAEWLRGEVEAGRSELAVLIAPVTVDDFVRVNLERQKLPRKSTWFTPKARGGLVLSQLD</sequence>
<dbReference type="Proteomes" id="UP001523369">
    <property type="component" value="Unassembled WGS sequence"/>
</dbReference>
<accession>A0ABT1E3V5</accession>
<dbReference type="InterPro" id="IPR008323">
    <property type="entry name" value="UCP033563"/>
</dbReference>
<proteinExistence type="predicted"/>
<dbReference type="PANTHER" id="PTHR36454:SF1">
    <property type="entry name" value="DUF1015 DOMAIN-CONTAINING PROTEIN"/>
    <property type="match status" value="1"/>
</dbReference>
<dbReference type="Pfam" id="PF06245">
    <property type="entry name" value="DUF1015"/>
    <property type="match status" value="1"/>
</dbReference>
<dbReference type="PANTHER" id="PTHR36454">
    <property type="entry name" value="LMO2823 PROTEIN"/>
    <property type="match status" value="1"/>
</dbReference>
<evidence type="ECO:0000313" key="1">
    <source>
        <dbReference type="EMBL" id="MCO8277817.1"/>
    </source>
</evidence>
<protein>
    <submittedName>
        <fullName evidence="1">DUF1015 family protein</fullName>
    </submittedName>
</protein>
<dbReference type="RefSeq" id="WP_253243824.1">
    <property type="nucleotide sequence ID" value="NZ_JAMYJR010000066.1"/>
</dbReference>
<organism evidence="1 2">
    <name type="scientific">Paractinoplanes aksuensis</name>
    <dbReference type="NCBI Taxonomy" id="2939490"/>
    <lineage>
        <taxon>Bacteria</taxon>
        <taxon>Bacillati</taxon>
        <taxon>Actinomycetota</taxon>
        <taxon>Actinomycetes</taxon>
        <taxon>Micromonosporales</taxon>
        <taxon>Micromonosporaceae</taxon>
        <taxon>Paractinoplanes</taxon>
    </lineage>
</organism>
<reference evidence="1 2" key="1">
    <citation type="submission" date="2022-06" db="EMBL/GenBank/DDBJ databases">
        <title>New Species of the Genus Actinoplanes, ActinopZanes ferrugineus.</title>
        <authorList>
            <person name="Ding P."/>
        </authorList>
    </citation>
    <scope>NUCLEOTIDE SEQUENCE [LARGE SCALE GENOMIC DNA]</scope>
    <source>
        <strain evidence="1 2">TRM88003</strain>
    </source>
</reference>
<keyword evidence="2" id="KW-1185">Reference proteome</keyword>
<evidence type="ECO:0000313" key="2">
    <source>
        <dbReference type="Proteomes" id="UP001523369"/>
    </source>
</evidence>
<gene>
    <name evidence="1" type="ORF">M1L60_45330</name>
</gene>